<dbReference type="SUPFAM" id="SSF51905">
    <property type="entry name" value="FAD/NAD(P)-binding domain"/>
    <property type="match status" value="1"/>
</dbReference>
<dbReference type="InterPro" id="IPR001100">
    <property type="entry name" value="Pyr_nuc-diS_OxRdtase"/>
</dbReference>
<evidence type="ECO:0000259" key="10">
    <source>
        <dbReference type="Pfam" id="PF02852"/>
    </source>
</evidence>
<evidence type="ECO:0000259" key="11">
    <source>
        <dbReference type="Pfam" id="PF07992"/>
    </source>
</evidence>
<evidence type="ECO:0000256" key="5">
    <source>
        <dbReference type="ARBA" id="ARBA00022857"/>
    </source>
</evidence>
<evidence type="ECO:0000256" key="4">
    <source>
        <dbReference type="ARBA" id="ARBA00022827"/>
    </source>
</evidence>
<organism evidence="12 13">
    <name type="scientific">Salimicrobium album</name>
    <dbReference type="NCBI Taxonomy" id="50717"/>
    <lineage>
        <taxon>Bacteria</taxon>
        <taxon>Bacillati</taxon>
        <taxon>Bacillota</taxon>
        <taxon>Bacilli</taxon>
        <taxon>Bacillales</taxon>
        <taxon>Bacillaceae</taxon>
        <taxon>Salimicrobium</taxon>
    </lineage>
</organism>
<keyword evidence="3 9" id="KW-0285">Flavoprotein</keyword>
<dbReference type="InterPro" id="IPR023753">
    <property type="entry name" value="FAD/NAD-binding_dom"/>
</dbReference>
<dbReference type="PANTHER" id="PTHR43014:SF4">
    <property type="entry name" value="PYRIDINE NUCLEOTIDE-DISULFIDE OXIDOREDUCTASE RCLA-RELATED"/>
    <property type="match status" value="1"/>
</dbReference>
<dbReference type="PROSITE" id="PS00076">
    <property type="entry name" value="PYRIDINE_REDOX_1"/>
    <property type="match status" value="1"/>
</dbReference>
<dbReference type="Gene3D" id="3.50.50.60">
    <property type="entry name" value="FAD/NAD(P)-binding domain"/>
    <property type="match status" value="2"/>
</dbReference>
<evidence type="ECO:0000256" key="9">
    <source>
        <dbReference type="RuleBase" id="RU003691"/>
    </source>
</evidence>
<keyword evidence="7" id="KW-1015">Disulfide bond</keyword>
<keyword evidence="13" id="KW-1185">Reference proteome</keyword>
<comment type="similarity">
    <text evidence="2 9">Belongs to the class-I pyridine nucleotide-disulfide oxidoreductase family.</text>
</comment>
<dbReference type="InterPro" id="IPR036188">
    <property type="entry name" value="FAD/NAD-bd_sf"/>
</dbReference>
<accession>A0A1H3BI59</accession>
<evidence type="ECO:0000256" key="7">
    <source>
        <dbReference type="ARBA" id="ARBA00023157"/>
    </source>
</evidence>
<evidence type="ECO:0000256" key="1">
    <source>
        <dbReference type="ARBA" id="ARBA00001974"/>
    </source>
</evidence>
<dbReference type="PRINTS" id="PR00368">
    <property type="entry name" value="FADPNR"/>
</dbReference>
<name>A0A1H3BI59_9BACI</name>
<evidence type="ECO:0000256" key="2">
    <source>
        <dbReference type="ARBA" id="ARBA00007532"/>
    </source>
</evidence>
<dbReference type="Pfam" id="PF07992">
    <property type="entry name" value="Pyr_redox_2"/>
    <property type="match status" value="1"/>
</dbReference>
<dbReference type="PRINTS" id="PR00411">
    <property type="entry name" value="PNDRDTASEI"/>
</dbReference>
<keyword evidence="4 9" id="KW-0274">FAD</keyword>
<evidence type="ECO:0000313" key="12">
    <source>
        <dbReference type="EMBL" id="SDX41597.1"/>
    </source>
</evidence>
<dbReference type="RefSeq" id="WP_093105249.1">
    <property type="nucleotide sequence ID" value="NZ_FNOS01000001.1"/>
</dbReference>
<keyword evidence="6 9" id="KW-0560">Oxidoreductase</keyword>
<dbReference type="InterPro" id="IPR016156">
    <property type="entry name" value="FAD/NAD-linked_Rdtase_dimer_sf"/>
</dbReference>
<keyword evidence="8 9" id="KW-0676">Redox-active center</keyword>
<dbReference type="PIRSF" id="PIRSF000350">
    <property type="entry name" value="Mercury_reductase_MerA"/>
    <property type="match status" value="1"/>
</dbReference>
<feature type="domain" description="Pyridine nucleotide-disulphide oxidoreductase dimerisation" evidence="10">
    <location>
        <begin position="336"/>
        <end position="433"/>
    </location>
</feature>
<evidence type="ECO:0000256" key="3">
    <source>
        <dbReference type="ARBA" id="ARBA00022630"/>
    </source>
</evidence>
<feature type="domain" description="FAD/NAD(P)-binding" evidence="11">
    <location>
        <begin position="2"/>
        <end position="316"/>
    </location>
</feature>
<keyword evidence="5" id="KW-0521">NADP</keyword>
<dbReference type="InterPro" id="IPR012999">
    <property type="entry name" value="Pyr_OxRdtase_I_AS"/>
</dbReference>
<keyword evidence="12" id="KW-0670">Pyruvate</keyword>
<reference evidence="12 13" key="1">
    <citation type="submission" date="2016-10" db="EMBL/GenBank/DDBJ databases">
        <authorList>
            <person name="Varghese N."/>
            <person name="Submissions S."/>
        </authorList>
    </citation>
    <scope>NUCLEOTIDE SEQUENCE [LARGE SCALE GENOMIC DNA]</scope>
    <source>
        <strain evidence="12 13">DSM 20748</strain>
    </source>
</reference>
<comment type="cofactor">
    <cofactor evidence="1">
        <name>FAD</name>
        <dbReference type="ChEBI" id="CHEBI:57692"/>
    </cofactor>
</comment>
<protein>
    <submittedName>
        <fullName evidence="12">Pyruvate/2-oxoglutarate dehydrogenase complex, dihydrolipoamide dehydrogenase (E3) component</fullName>
    </submittedName>
</protein>
<dbReference type="Pfam" id="PF02852">
    <property type="entry name" value="Pyr_redox_dim"/>
    <property type="match status" value="1"/>
</dbReference>
<gene>
    <name evidence="12" type="ORF">SAMN04488081_0448</name>
</gene>
<dbReference type="InterPro" id="IPR004099">
    <property type="entry name" value="Pyr_nucl-diS_OxRdtase_dimer"/>
</dbReference>
<proteinExistence type="inferred from homology"/>
<sequence>MYDIIIIGGGAGGLTVASGAASLGAKTALIEKRESLGGDCLHYGCVPSKALIEAANEIHIARNSSYAGIDASGEVDLGKIMERVNRSVETIQESDSKERFETMGVDVYKGAPEFLGDRKLKVEGDILEAKKIVIATGSSVNKPPIEGLDAADYWTNETVFQQTELPRSLTFIGAGPVGLEIAQAFARLGCDITVLEGGNTILKKEDPSIRDKAMEILSREITFITEARVEKVSDGGKKVYYTKNGKEQSLETDKLFLAAGRKPNTEGMNLTETGVVLDDKGFVHVDDTMRTANPHVFAIGDVTGHMPFTHVAGEHGKLVVQNALYSLKRKMSYETIPWNTYTTPEIFHLGKTREEVEEAYVYETRLNEVDRFVAEHATEGFVKIITDRKGEIIGAHAIGKGAGDWMQPVVAVMNRGGHIKELSDMVYPYPNHPAALEAVSGQYWRLKLFSGIAPVLSRRYLKWFL</sequence>
<dbReference type="Gene3D" id="3.30.390.30">
    <property type="match status" value="1"/>
</dbReference>
<dbReference type="SUPFAM" id="SSF55424">
    <property type="entry name" value="FAD/NAD-linked reductases, dimerisation (C-terminal) domain"/>
    <property type="match status" value="1"/>
</dbReference>
<evidence type="ECO:0000313" key="13">
    <source>
        <dbReference type="Proteomes" id="UP000198647"/>
    </source>
</evidence>
<dbReference type="EMBL" id="FNOS01000001">
    <property type="protein sequence ID" value="SDX41597.1"/>
    <property type="molecule type" value="Genomic_DNA"/>
</dbReference>
<dbReference type="Proteomes" id="UP000198647">
    <property type="component" value="Unassembled WGS sequence"/>
</dbReference>
<dbReference type="PANTHER" id="PTHR43014">
    <property type="entry name" value="MERCURIC REDUCTASE"/>
    <property type="match status" value="1"/>
</dbReference>
<comment type="caution">
    <text evidence="12">The sequence shown here is derived from an EMBL/GenBank/DDBJ whole genome shotgun (WGS) entry which is preliminary data.</text>
</comment>
<evidence type="ECO:0000256" key="8">
    <source>
        <dbReference type="ARBA" id="ARBA00023284"/>
    </source>
</evidence>
<evidence type="ECO:0000256" key="6">
    <source>
        <dbReference type="ARBA" id="ARBA00023002"/>
    </source>
</evidence>